<evidence type="ECO:0000313" key="2">
    <source>
        <dbReference type="Proteomes" id="UP000290288"/>
    </source>
</evidence>
<dbReference type="Gene3D" id="3.80.10.10">
    <property type="entry name" value="Ribonuclease Inhibitor"/>
    <property type="match status" value="1"/>
</dbReference>
<gene>
    <name evidence="1" type="ORF">EST38_g10069</name>
</gene>
<protein>
    <submittedName>
        <fullName evidence="1">Uncharacterized protein</fullName>
    </submittedName>
</protein>
<dbReference type="OrthoDB" id="2890556at2759"/>
<reference evidence="1 2" key="1">
    <citation type="submission" date="2019-01" db="EMBL/GenBank/DDBJ databases">
        <title>Draft genome sequence of Psathyrella aberdarensis IHI B618.</title>
        <authorList>
            <person name="Buettner E."/>
            <person name="Kellner H."/>
        </authorList>
    </citation>
    <scope>NUCLEOTIDE SEQUENCE [LARGE SCALE GENOMIC DNA]</scope>
    <source>
        <strain evidence="1 2">IHI B618</strain>
    </source>
</reference>
<comment type="caution">
    <text evidence="1">The sequence shown here is derived from an EMBL/GenBank/DDBJ whole genome shotgun (WGS) entry which is preliminary data.</text>
</comment>
<proteinExistence type="predicted"/>
<keyword evidence="2" id="KW-1185">Reference proteome</keyword>
<dbReference type="InterPro" id="IPR032675">
    <property type="entry name" value="LRR_dom_sf"/>
</dbReference>
<accession>A0A4Q2DBL4</accession>
<organism evidence="1 2">
    <name type="scientific">Candolleomyces aberdarensis</name>
    <dbReference type="NCBI Taxonomy" id="2316362"/>
    <lineage>
        <taxon>Eukaryota</taxon>
        <taxon>Fungi</taxon>
        <taxon>Dikarya</taxon>
        <taxon>Basidiomycota</taxon>
        <taxon>Agaricomycotina</taxon>
        <taxon>Agaricomycetes</taxon>
        <taxon>Agaricomycetidae</taxon>
        <taxon>Agaricales</taxon>
        <taxon>Agaricineae</taxon>
        <taxon>Psathyrellaceae</taxon>
        <taxon>Candolleomyces</taxon>
    </lineage>
</organism>
<name>A0A4Q2DBL4_9AGAR</name>
<dbReference type="EMBL" id="SDEE01000510">
    <property type="protein sequence ID" value="RXW15785.1"/>
    <property type="molecule type" value="Genomic_DNA"/>
</dbReference>
<dbReference type="SUPFAM" id="SSF52047">
    <property type="entry name" value="RNI-like"/>
    <property type="match status" value="1"/>
</dbReference>
<sequence>MKTGRPRPWDTVKSLKLSFPREWNEPASPSESIFLHIPSSVTTFHLLLPDYSDVSTHPNLTISENILTNLTTFTLDCNWSGTKMWKVLQLCKNVETLTLDYGFSEISYHEDGPYLLEVCNTGLLLPKVHTLRLHHMRPNVLDFIHLLKTPMLVELDISFSNFARSPTHYVDLADALDNFCISLVALVTGIRTLRKLRIHAVKMSKYQIRLIFTTISHLTQLTLDNVWFDGSVIDDLSYDMVNETLRIPLPSLRVFELLSLPVDFPLQPLKRFIEDRQLISLGDPLEKVVVTYQEYESATDSEETISALEKGRPVEFSVGFVKSDSG</sequence>
<evidence type="ECO:0000313" key="1">
    <source>
        <dbReference type="EMBL" id="RXW15785.1"/>
    </source>
</evidence>
<dbReference type="Proteomes" id="UP000290288">
    <property type="component" value="Unassembled WGS sequence"/>
</dbReference>
<dbReference type="AlphaFoldDB" id="A0A4Q2DBL4"/>